<dbReference type="EMBL" id="SNRX01000005">
    <property type="protein sequence ID" value="KAA6302866.1"/>
    <property type="molecule type" value="Genomic_DNA"/>
</dbReference>
<dbReference type="Proteomes" id="UP000324575">
    <property type="component" value="Unassembled WGS sequence"/>
</dbReference>
<dbReference type="AlphaFoldDB" id="A0A5M8P3G6"/>
<accession>A0A5M8P3G6</accession>
<evidence type="ECO:0000313" key="1">
    <source>
        <dbReference type="EMBL" id="KAA6302866.1"/>
    </source>
</evidence>
<comment type="caution">
    <text evidence="1">The sequence shown here is derived from an EMBL/GenBank/DDBJ whole genome shotgun (WGS) entry which is preliminary data.</text>
</comment>
<proteinExistence type="predicted"/>
<gene>
    <name evidence="1" type="ORF">EZS26_001036</name>
</gene>
<evidence type="ECO:0000313" key="2">
    <source>
        <dbReference type="Proteomes" id="UP000324575"/>
    </source>
</evidence>
<reference evidence="1 2" key="1">
    <citation type="submission" date="2019-03" db="EMBL/GenBank/DDBJ databases">
        <title>Single cell metagenomics reveals metabolic interactions within the superorganism composed of flagellate Streblomastix strix and complex community of Bacteroidetes bacteria on its surface.</title>
        <authorList>
            <person name="Treitli S.C."/>
            <person name="Kolisko M."/>
            <person name="Husnik F."/>
            <person name="Keeling P."/>
            <person name="Hampl V."/>
        </authorList>
    </citation>
    <scope>NUCLEOTIDE SEQUENCE [LARGE SCALE GENOMIC DNA]</scope>
    <source>
        <strain evidence="1">St1</strain>
    </source>
</reference>
<sequence length="77" mass="9157">MFFYISENIPQGGKPFPVFQVNEIRFIPVCFPLKGNITVSAFQFHFIFPSYQYTAKQINSCKGKFVREKDVFYHIYF</sequence>
<name>A0A5M8P3G6_9BACT</name>
<protein>
    <submittedName>
        <fullName evidence="1">Uncharacterized protein</fullName>
    </submittedName>
</protein>
<organism evidence="1 2">
    <name type="scientific">Candidatus Ordinivivax streblomastigis</name>
    <dbReference type="NCBI Taxonomy" id="2540710"/>
    <lineage>
        <taxon>Bacteria</taxon>
        <taxon>Pseudomonadati</taxon>
        <taxon>Bacteroidota</taxon>
        <taxon>Bacteroidia</taxon>
        <taxon>Bacteroidales</taxon>
        <taxon>Candidatus Ordinivivax</taxon>
    </lineage>
</organism>